<evidence type="ECO:0000256" key="6">
    <source>
        <dbReference type="ARBA" id="ARBA00022927"/>
    </source>
</evidence>
<evidence type="ECO:0000256" key="11">
    <source>
        <dbReference type="SAM" id="MobiDB-lite"/>
    </source>
</evidence>
<dbReference type="Proteomes" id="UP000305362">
    <property type="component" value="Unassembled WGS sequence"/>
</dbReference>
<sequence length="225" mass="24574">MRYFTLAAATAVVGFAGYAVYFDYKRRNDTEFRKSLKKAAVKQTKVEKAAAEKSAQDLQLALKAAVLEANIEVEAFKRSVTGAEQGEAYFMQNVGNGEVLASMGPDSELKAATAFFKALKVYPSPVELLMIYERTVPPHIFQLVMQMTSQEVANAQSQKPAEQPKEQEPESKKAAVEEQATEDKSAEDQQKPSTSAPSGTPASAPSDTSSHEWENINGNESNKQS</sequence>
<name>A0A4T0P486_9BASI</name>
<organism evidence="15 21">
    <name type="scientific">Wallemia mellicola</name>
    <dbReference type="NCBI Taxonomy" id="1708541"/>
    <lineage>
        <taxon>Eukaryota</taxon>
        <taxon>Fungi</taxon>
        <taxon>Dikarya</taxon>
        <taxon>Basidiomycota</taxon>
        <taxon>Wallemiomycotina</taxon>
        <taxon>Wallemiomycetes</taxon>
        <taxon>Wallemiales</taxon>
        <taxon>Wallemiaceae</taxon>
        <taxon>Wallemia</taxon>
    </lineage>
</organism>
<proteinExistence type="inferred from homology"/>
<keyword evidence="8" id="KW-0496">Mitochondrion</keyword>
<dbReference type="PANTHER" id="PTHR12430">
    <property type="entry name" value="MITOCHONDRIAL IMPORT RECEPTOR SUBUNIT TOM20"/>
    <property type="match status" value="1"/>
</dbReference>
<dbReference type="EMBL" id="SPRV01000023">
    <property type="protein sequence ID" value="TIC65909.1"/>
    <property type="molecule type" value="Genomic_DNA"/>
</dbReference>
<dbReference type="Proteomes" id="UP000310708">
    <property type="component" value="Unassembled WGS sequence"/>
</dbReference>
<dbReference type="PANTHER" id="PTHR12430:SF0">
    <property type="entry name" value="TRANSLOCASE OF OUTER MITOCHONDRIAL MEMBRANE 20"/>
    <property type="match status" value="1"/>
</dbReference>
<dbReference type="PRINTS" id="PR00351">
    <property type="entry name" value="OM20RECEPTOR"/>
</dbReference>
<evidence type="ECO:0000256" key="5">
    <source>
        <dbReference type="ARBA" id="ARBA00022787"/>
    </source>
</evidence>
<keyword evidence="15" id="KW-0675">Receptor</keyword>
<evidence type="ECO:0000256" key="7">
    <source>
        <dbReference type="ARBA" id="ARBA00022989"/>
    </source>
</evidence>
<feature type="compositionally biased region" description="Polar residues" evidence="11">
    <location>
        <begin position="216"/>
        <end position="225"/>
    </location>
</feature>
<accession>A0A4T0P486</accession>
<dbReference type="AlphaFoldDB" id="A0A4T0P486"/>
<evidence type="ECO:0000313" key="21">
    <source>
        <dbReference type="Proteomes" id="UP000309601"/>
    </source>
</evidence>
<feature type="compositionally biased region" description="Low complexity" evidence="11">
    <location>
        <begin position="192"/>
        <end position="208"/>
    </location>
</feature>
<feature type="coiled-coil region" evidence="10">
    <location>
        <begin position="41"/>
        <end position="68"/>
    </location>
</feature>
<dbReference type="Gene3D" id="1.20.960.10">
    <property type="entry name" value="Mitochondrial outer membrane translocase complex, subunit Tom20 domain"/>
    <property type="match status" value="1"/>
</dbReference>
<dbReference type="Proteomes" id="UP000309601">
    <property type="component" value="Unassembled WGS sequence"/>
</dbReference>
<evidence type="ECO:0000313" key="23">
    <source>
        <dbReference type="Proteomes" id="UP000310708"/>
    </source>
</evidence>
<evidence type="ECO:0000313" key="12">
    <source>
        <dbReference type="EMBL" id="TIB81102.1"/>
    </source>
</evidence>
<dbReference type="GO" id="GO:0030943">
    <property type="term" value="F:mitochondrion targeting sequence binding"/>
    <property type="evidence" value="ECO:0007669"/>
    <property type="project" value="TreeGrafter"/>
</dbReference>
<keyword evidence="9" id="KW-0472">Membrane</keyword>
<reference evidence="18 19" key="1">
    <citation type="submission" date="2019-03" db="EMBL/GenBank/DDBJ databases">
        <title>Sequencing 25 genomes of Wallemia mellicola.</title>
        <authorList>
            <person name="Gostincar C."/>
        </authorList>
    </citation>
    <scope>NUCLEOTIDE SEQUENCE [LARGE SCALE GENOMIC DNA]</scope>
    <source>
        <strain evidence="13 20">EXF-1262</strain>
        <strain evidence="15 21">EXF-1274</strain>
        <strain evidence="16 18">EXF-1277</strain>
        <strain evidence="12 22">EXF-6152</strain>
        <strain evidence="17 23">EXF-757</strain>
        <strain evidence="14 19">EXF-8738</strain>
    </source>
</reference>
<keyword evidence="4" id="KW-0812">Transmembrane</keyword>
<evidence type="ECO:0000313" key="13">
    <source>
        <dbReference type="EMBL" id="TIC00254.1"/>
    </source>
</evidence>
<dbReference type="OMA" id="PPPIFQI"/>
<keyword evidence="10" id="KW-0175">Coiled coil</keyword>
<evidence type="ECO:0000256" key="8">
    <source>
        <dbReference type="ARBA" id="ARBA00023128"/>
    </source>
</evidence>
<dbReference type="InterPro" id="IPR023392">
    <property type="entry name" value="Tom20_dom_sf"/>
</dbReference>
<keyword evidence="7" id="KW-1133">Transmembrane helix</keyword>
<evidence type="ECO:0000313" key="14">
    <source>
        <dbReference type="EMBL" id="TIC34219.1"/>
    </source>
</evidence>
<evidence type="ECO:0000313" key="16">
    <source>
        <dbReference type="EMBL" id="TIC65909.1"/>
    </source>
</evidence>
<dbReference type="EMBL" id="SPRO01000002">
    <property type="protein sequence ID" value="TIC34219.1"/>
    <property type="molecule type" value="Genomic_DNA"/>
</dbReference>
<comment type="similarity">
    <text evidence="2">Belongs to the Tom20 family.</text>
</comment>
<dbReference type="InterPro" id="IPR002056">
    <property type="entry name" value="MAS20"/>
</dbReference>
<evidence type="ECO:0000313" key="18">
    <source>
        <dbReference type="Proteomes" id="UP000305362"/>
    </source>
</evidence>
<dbReference type="EMBL" id="SPRX01000005">
    <property type="protein sequence ID" value="TIC68986.1"/>
    <property type="molecule type" value="Genomic_DNA"/>
</dbReference>
<evidence type="ECO:0000313" key="22">
    <source>
        <dbReference type="Proteomes" id="UP000310685"/>
    </source>
</evidence>
<dbReference type="GO" id="GO:0005742">
    <property type="term" value="C:mitochondrial outer membrane translocase complex"/>
    <property type="evidence" value="ECO:0007669"/>
    <property type="project" value="InterPro"/>
</dbReference>
<dbReference type="GO" id="GO:0006605">
    <property type="term" value="P:protein targeting"/>
    <property type="evidence" value="ECO:0007669"/>
    <property type="project" value="InterPro"/>
</dbReference>
<dbReference type="EMBL" id="SPRH01000024">
    <property type="protein sequence ID" value="TIC00254.1"/>
    <property type="molecule type" value="Genomic_DNA"/>
</dbReference>
<dbReference type="Proteomes" id="UP000305647">
    <property type="component" value="Unassembled WGS sequence"/>
</dbReference>
<keyword evidence="3" id="KW-0813">Transport</keyword>
<feature type="region of interest" description="Disordered" evidence="11">
    <location>
        <begin position="153"/>
        <end position="225"/>
    </location>
</feature>
<dbReference type="GO" id="GO:0016031">
    <property type="term" value="P:tRNA import into mitochondrion"/>
    <property type="evidence" value="ECO:0007669"/>
    <property type="project" value="TreeGrafter"/>
</dbReference>
<dbReference type="Proteomes" id="UP000307169">
    <property type="component" value="Unassembled WGS sequence"/>
</dbReference>
<dbReference type="SUPFAM" id="SSF47157">
    <property type="entry name" value="Mitochondrial import receptor subunit Tom20"/>
    <property type="match status" value="1"/>
</dbReference>
<gene>
    <name evidence="17" type="ORF">E3Q01_00599</name>
    <name evidence="15" type="ORF">E3Q02_02530</name>
    <name evidence="16" type="ORF">E3Q03_02403</name>
    <name evidence="14" type="ORF">E3Q10_00415</name>
    <name evidence="13" type="ORF">E3Q17_02291</name>
    <name evidence="12" type="ORF">E3Q22_01433</name>
</gene>
<keyword evidence="5" id="KW-1000">Mitochondrion outer membrane</keyword>
<dbReference type="OrthoDB" id="2154253at2759"/>
<evidence type="ECO:0000256" key="1">
    <source>
        <dbReference type="ARBA" id="ARBA00004572"/>
    </source>
</evidence>
<evidence type="ECO:0000313" key="15">
    <source>
        <dbReference type="EMBL" id="TIC64653.1"/>
    </source>
</evidence>
<dbReference type="GO" id="GO:0030150">
    <property type="term" value="P:protein import into mitochondrial matrix"/>
    <property type="evidence" value="ECO:0007669"/>
    <property type="project" value="TreeGrafter"/>
</dbReference>
<comment type="subcellular location">
    <subcellularLocation>
        <location evidence="1">Mitochondrion outer membrane</location>
        <topology evidence="1">Single-pass membrane protein</topology>
    </subcellularLocation>
</comment>
<dbReference type="EMBL" id="SPRC01000010">
    <property type="protein sequence ID" value="TIB81102.1"/>
    <property type="molecule type" value="Genomic_DNA"/>
</dbReference>
<evidence type="ECO:0000256" key="9">
    <source>
        <dbReference type="ARBA" id="ARBA00023136"/>
    </source>
</evidence>
<evidence type="ECO:0000313" key="17">
    <source>
        <dbReference type="EMBL" id="TIC68986.1"/>
    </source>
</evidence>
<dbReference type="Proteomes" id="UP000310685">
    <property type="component" value="Unassembled WGS sequence"/>
</dbReference>
<dbReference type="Pfam" id="PF02064">
    <property type="entry name" value="MAS20"/>
    <property type="match status" value="1"/>
</dbReference>
<feature type="compositionally biased region" description="Basic and acidic residues" evidence="11">
    <location>
        <begin position="162"/>
        <end position="190"/>
    </location>
</feature>
<keyword evidence="6" id="KW-0653">Protein transport</keyword>
<comment type="caution">
    <text evidence="15">The sequence shown here is derived from an EMBL/GenBank/DDBJ whole genome shotgun (WGS) entry which is preliminary data.</text>
</comment>
<evidence type="ECO:0000313" key="19">
    <source>
        <dbReference type="Proteomes" id="UP000305647"/>
    </source>
</evidence>
<dbReference type="GO" id="GO:0006886">
    <property type="term" value="P:intracellular protein transport"/>
    <property type="evidence" value="ECO:0007669"/>
    <property type="project" value="InterPro"/>
</dbReference>
<evidence type="ECO:0000256" key="4">
    <source>
        <dbReference type="ARBA" id="ARBA00022692"/>
    </source>
</evidence>
<evidence type="ECO:0000256" key="2">
    <source>
        <dbReference type="ARBA" id="ARBA00005792"/>
    </source>
</evidence>
<evidence type="ECO:0000256" key="3">
    <source>
        <dbReference type="ARBA" id="ARBA00022448"/>
    </source>
</evidence>
<dbReference type="GO" id="GO:0008320">
    <property type="term" value="F:protein transmembrane transporter activity"/>
    <property type="evidence" value="ECO:0007669"/>
    <property type="project" value="TreeGrafter"/>
</dbReference>
<evidence type="ECO:0000313" key="20">
    <source>
        <dbReference type="Proteomes" id="UP000307169"/>
    </source>
</evidence>
<evidence type="ECO:0000256" key="10">
    <source>
        <dbReference type="SAM" id="Coils"/>
    </source>
</evidence>
<protein>
    <submittedName>
        <fullName evidence="15">Protein import receptor MAS20</fullName>
    </submittedName>
</protein>
<dbReference type="EMBL" id="SPRW01000026">
    <property type="protein sequence ID" value="TIC64653.1"/>
    <property type="molecule type" value="Genomic_DNA"/>
</dbReference>